<name>A0ABS3JHH8_9BACT</name>
<dbReference type="InterPro" id="IPR002938">
    <property type="entry name" value="FAD-bd"/>
</dbReference>
<sequence length="384" mass="42356">MQDVIIIGGGLAGLVSALELARVGFGVTLVERKTYPFHKVCGEYVSNEVRPYLESLGVDLDGLDAARIREFWLSAPSGKLLNAPLDLGGFGISRYVLDYQLYHLGLASGVNFRLGQSAENVHFADDQFAVTLSSGETLVARLVLGTFGKRSKLDKTLDRAFMRQVSPYVGVKYHITGIDFPKDVIALHNFPDGYCGMSAIEADKYCLCYLTTRANVRTHGTIPAMEKAALYQNPHLRAVFESGTFLYERPEVINEISFAPKRAVENHLLMAGDSAGLITPLCGNGMAMAIHGARLASGLASQFLRRKLTRPELERTYQTNWSVLFSRRLWVGRTVQKLFGHSWLSEAAVATFGAVKPALRAVMKQTHGQVIPVANRPFNKETSW</sequence>
<organism evidence="2 3">
    <name type="scientific">Fibrella forsythiae</name>
    <dbReference type="NCBI Taxonomy" id="2817061"/>
    <lineage>
        <taxon>Bacteria</taxon>
        <taxon>Pseudomonadati</taxon>
        <taxon>Bacteroidota</taxon>
        <taxon>Cytophagia</taxon>
        <taxon>Cytophagales</taxon>
        <taxon>Spirosomataceae</taxon>
        <taxon>Fibrella</taxon>
    </lineage>
</organism>
<evidence type="ECO:0000259" key="1">
    <source>
        <dbReference type="Pfam" id="PF01494"/>
    </source>
</evidence>
<reference evidence="2 3" key="1">
    <citation type="submission" date="2021-03" db="EMBL/GenBank/DDBJ databases">
        <title>Fibrella sp. HMF5405 genome sequencing and assembly.</title>
        <authorList>
            <person name="Kang H."/>
            <person name="Kim H."/>
            <person name="Bae S."/>
            <person name="Joh K."/>
        </authorList>
    </citation>
    <scope>NUCLEOTIDE SEQUENCE [LARGE SCALE GENOMIC DNA]</scope>
    <source>
        <strain evidence="2 3">HMF5405</strain>
    </source>
</reference>
<comment type="caution">
    <text evidence="2">The sequence shown here is derived from an EMBL/GenBank/DDBJ whole genome shotgun (WGS) entry which is preliminary data.</text>
</comment>
<dbReference type="GO" id="GO:0004497">
    <property type="term" value="F:monooxygenase activity"/>
    <property type="evidence" value="ECO:0007669"/>
    <property type="project" value="UniProtKB-KW"/>
</dbReference>
<dbReference type="Gene3D" id="3.50.50.60">
    <property type="entry name" value="FAD/NAD(P)-binding domain"/>
    <property type="match status" value="1"/>
</dbReference>
<evidence type="ECO:0000313" key="2">
    <source>
        <dbReference type="EMBL" id="MBO0948704.1"/>
    </source>
</evidence>
<keyword evidence="2" id="KW-0560">Oxidoreductase</keyword>
<keyword evidence="2" id="KW-0503">Monooxygenase</keyword>
<dbReference type="PANTHER" id="PTHR42685:SF22">
    <property type="entry name" value="CONDITIONED MEDIUM FACTOR RECEPTOR 1"/>
    <property type="match status" value="1"/>
</dbReference>
<gene>
    <name evidence="2" type="ORF">J2I46_08945</name>
</gene>
<keyword evidence="3" id="KW-1185">Reference proteome</keyword>
<dbReference type="InterPro" id="IPR050407">
    <property type="entry name" value="Geranylgeranyl_reductase"/>
</dbReference>
<evidence type="ECO:0000313" key="3">
    <source>
        <dbReference type="Proteomes" id="UP000664628"/>
    </source>
</evidence>
<proteinExistence type="predicted"/>
<dbReference type="SUPFAM" id="SSF51905">
    <property type="entry name" value="FAD/NAD(P)-binding domain"/>
    <property type="match status" value="1"/>
</dbReference>
<dbReference type="RefSeq" id="WP_207328659.1">
    <property type="nucleotide sequence ID" value="NZ_JAFMYW010000002.1"/>
</dbReference>
<dbReference type="EMBL" id="JAFMYW010000002">
    <property type="protein sequence ID" value="MBO0948704.1"/>
    <property type="molecule type" value="Genomic_DNA"/>
</dbReference>
<protein>
    <submittedName>
        <fullName evidence="2">FAD-dependent monooxygenase</fullName>
    </submittedName>
</protein>
<feature type="domain" description="FAD-binding" evidence="1">
    <location>
        <begin position="3"/>
        <end position="301"/>
    </location>
</feature>
<accession>A0ABS3JHH8</accession>
<dbReference type="PANTHER" id="PTHR42685">
    <property type="entry name" value="GERANYLGERANYL DIPHOSPHATE REDUCTASE"/>
    <property type="match status" value="1"/>
</dbReference>
<dbReference type="Pfam" id="PF01494">
    <property type="entry name" value="FAD_binding_3"/>
    <property type="match status" value="1"/>
</dbReference>
<dbReference type="InterPro" id="IPR036188">
    <property type="entry name" value="FAD/NAD-bd_sf"/>
</dbReference>
<dbReference type="PRINTS" id="PR00420">
    <property type="entry name" value="RNGMNOXGNASE"/>
</dbReference>
<dbReference type="Proteomes" id="UP000664628">
    <property type="component" value="Unassembled WGS sequence"/>
</dbReference>